<accession>A0AAD1XWJ1</accession>
<keyword evidence="2" id="KW-1185">Reference proteome</keyword>
<name>A0AAD1XWJ1_EUPCR</name>
<evidence type="ECO:0008006" key="3">
    <source>
        <dbReference type="Google" id="ProtNLM"/>
    </source>
</evidence>
<proteinExistence type="predicted"/>
<sequence>MASIVGKIKDINFRVTSDLLYANKLAPETAQVLFHNVLSFVKNISPSCDMTEFSQLLEDEAQGNLDSDKILSVEHLKILRSALIVFFKSTEKNKDDLEGIKQYCQSKIGFTEPILDALMKSMEKHAILPRQEMKVNRLLDFKWVVLNEIKSNKKEDLKDVRVLLSFKVADDDGDYVIQNLDTNIEEALAIKNELSQVIDMLN</sequence>
<organism evidence="1 2">
    <name type="scientific">Euplotes crassus</name>
    <dbReference type="NCBI Taxonomy" id="5936"/>
    <lineage>
        <taxon>Eukaryota</taxon>
        <taxon>Sar</taxon>
        <taxon>Alveolata</taxon>
        <taxon>Ciliophora</taxon>
        <taxon>Intramacronucleata</taxon>
        <taxon>Spirotrichea</taxon>
        <taxon>Hypotrichia</taxon>
        <taxon>Euplotida</taxon>
        <taxon>Euplotidae</taxon>
        <taxon>Moneuplotes</taxon>
    </lineage>
</organism>
<evidence type="ECO:0000313" key="1">
    <source>
        <dbReference type="EMBL" id="CAI2379861.1"/>
    </source>
</evidence>
<dbReference type="AlphaFoldDB" id="A0AAD1XWJ1"/>
<dbReference type="Proteomes" id="UP001295684">
    <property type="component" value="Unassembled WGS sequence"/>
</dbReference>
<reference evidence="1" key="1">
    <citation type="submission" date="2023-07" db="EMBL/GenBank/DDBJ databases">
        <authorList>
            <consortium name="AG Swart"/>
            <person name="Singh M."/>
            <person name="Singh A."/>
            <person name="Seah K."/>
            <person name="Emmerich C."/>
        </authorList>
    </citation>
    <scope>NUCLEOTIDE SEQUENCE</scope>
    <source>
        <strain evidence="1">DP1</strain>
    </source>
</reference>
<gene>
    <name evidence="1" type="ORF">ECRASSUSDP1_LOCUS21281</name>
</gene>
<comment type="caution">
    <text evidence="1">The sequence shown here is derived from an EMBL/GenBank/DDBJ whole genome shotgun (WGS) entry which is preliminary data.</text>
</comment>
<evidence type="ECO:0000313" key="2">
    <source>
        <dbReference type="Proteomes" id="UP001295684"/>
    </source>
</evidence>
<protein>
    <recommendedName>
        <fullName evidence="3">COMM domain-containing protein 3</fullName>
    </recommendedName>
</protein>
<dbReference type="EMBL" id="CAMPGE010021736">
    <property type="protein sequence ID" value="CAI2379861.1"/>
    <property type="molecule type" value="Genomic_DNA"/>
</dbReference>